<dbReference type="GO" id="GO:0009341">
    <property type="term" value="C:beta-galactosidase complex"/>
    <property type="evidence" value="ECO:0007669"/>
    <property type="project" value="InterPro"/>
</dbReference>
<keyword evidence="3 6" id="KW-0378">Hydrolase</keyword>
<accession>A0A401FIN6</accession>
<dbReference type="Pfam" id="PF02929">
    <property type="entry name" value="Bgal_small_N"/>
    <property type="match status" value="1"/>
</dbReference>
<evidence type="ECO:0000256" key="2">
    <source>
        <dbReference type="ARBA" id="ARBA00012756"/>
    </source>
</evidence>
<evidence type="ECO:0000313" key="6">
    <source>
        <dbReference type="EMBL" id="GAY72197.1"/>
    </source>
</evidence>
<dbReference type="AlphaFoldDB" id="A0A401FIN6"/>
<feature type="domain" description="Beta galactosidase small chain/" evidence="5">
    <location>
        <begin position="130"/>
        <end position="429"/>
    </location>
</feature>
<dbReference type="EC" id="3.2.1.23" evidence="2"/>
<evidence type="ECO:0000259" key="5">
    <source>
        <dbReference type="SMART" id="SM01038"/>
    </source>
</evidence>
<dbReference type="InterPro" id="IPR050347">
    <property type="entry name" value="Bact_Beta-galactosidase"/>
</dbReference>
<dbReference type="InterPro" id="IPR011013">
    <property type="entry name" value="Gal_mutarotase_sf_dom"/>
</dbReference>
<dbReference type="SUPFAM" id="SSF51445">
    <property type="entry name" value="(Trans)glycosidases"/>
    <property type="match status" value="1"/>
</dbReference>
<dbReference type="GO" id="GO:0004565">
    <property type="term" value="F:beta-galactosidase activity"/>
    <property type="evidence" value="ECO:0007669"/>
    <property type="project" value="UniProtKB-EC"/>
</dbReference>
<evidence type="ECO:0000256" key="4">
    <source>
        <dbReference type="ARBA" id="ARBA00023295"/>
    </source>
</evidence>
<dbReference type="Proteomes" id="UP000286974">
    <property type="component" value="Unassembled WGS sequence"/>
</dbReference>
<dbReference type="InterPro" id="IPR017853">
    <property type="entry name" value="GH"/>
</dbReference>
<dbReference type="InterPro" id="IPR014718">
    <property type="entry name" value="GH-type_carb-bd"/>
</dbReference>
<sequence length="433" mass="48726">MMYFPPTDVDEYLSNNPKKPFLSCEFMHDMGNSLGGLDSYMKLYDKHQGYSGGFIWDFIDQALFVTDTVTDQRILRYGGDFDERHSDYEFSGDGIMFADRTENQQCRRLSTTMENTENSIKLIFGDGTLGVAGTDFHYIFSYEKGGLESLVIKNKEWLYRVPKPTFWRATTDNDRSNQFSETSAMWLGADLFLKHPQFDVAVNGQPIELPIAPANNRYSSDEQVQTLTVTFTYPTPTVPATTVTVRYTVNVDGRISIQTSFKGRSGLPELPVFGFRMIMPTAATQFTYTGLSGETYPDRMTGGLTGTYTVKGMPVTPYMVPQDCGVHMDTSEVQVMRETTQNNADPDEEPFQLTFTKVDDNFAFSCLPYTAEELESATHIEELPLVRRTVLTIMGAVRGVGGIDSWEADIEAPYHISAEADHTFSFVIDPQIN</sequence>
<proteinExistence type="predicted"/>
<dbReference type="Pfam" id="PF02836">
    <property type="entry name" value="Glyco_hydro_2_C"/>
    <property type="match status" value="1"/>
</dbReference>
<protein>
    <recommendedName>
        <fullName evidence="2">beta-galactosidase</fullName>
        <ecNumber evidence="2">3.2.1.23</ecNumber>
    </recommendedName>
</protein>
<dbReference type="InterPro" id="IPR004199">
    <property type="entry name" value="B-gal_small/dom_5"/>
</dbReference>
<comment type="catalytic activity">
    <reaction evidence="1">
        <text>Hydrolysis of terminal non-reducing beta-D-galactose residues in beta-D-galactosides.</text>
        <dbReference type="EC" id="3.2.1.23"/>
    </reaction>
</comment>
<dbReference type="SMART" id="SM01038">
    <property type="entry name" value="Bgal_small_N"/>
    <property type="match status" value="1"/>
</dbReference>
<evidence type="ECO:0000256" key="3">
    <source>
        <dbReference type="ARBA" id="ARBA00022801"/>
    </source>
</evidence>
<dbReference type="InterPro" id="IPR006103">
    <property type="entry name" value="Glyco_hydro_2_cat"/>
</dbReference>
<keyword evidence="4 6" id="KW-0326">Glycosidase</keyword>
<dbReference type="PANTHER" id="PTHR46323">
    <property type="entry name" value="BETA-GALACTOSIDASE"/>
    <property type="match status" value="1"/>
</dbReference>
<gene>
    <name evidence="6" type="ORF">NBRC111893_343</name>
</gene>
<dbReference type="SUPFAM" id="SSF74650">
    <property type="entry name" value="Galactose mutarotase-like"/>
    <property type="match status" value="1"/>
</dbReference>
<dbReference type="Gene3D" id="2.70.98.10">
    <property type="match status" value="1"/>
</dbReference>
<reference evidence="6 7" key="1">
    <citation type="submission" date="2017-11" db="EMBL/GenBank/DDBJ databases">
        <title>Draft Genome Sequence of Lactobacillus curieae NBRC 111893 isolated from Koso, a Japanese sugar-Vegetable Fermented Beverage.</title>
        <authorList>
            <person name="Chiou T.Y."/>
            <person name="Oshima K."/>
            <person name="Suda W."/>
            <person name="Hattori M."/>
            <person name="Takahashi T."/>
        </authorList>
    </citation>
    <scope>NUCLEOTIDE SEQUENCE [LARGE SCALE GENOMIC DNA]</scope>
    <source>
        <strain evidence="6 7">NBRC111893</strain>
    </source>
</reference>
<dbReference type="PANTHER" id="PTHR46323:SF2">
    <property type="entry name" value="BETA-GALACTOSIDASE"/>
    <property type="match status" value="1"/>
</dbReference>
<evidence type="ECO:0000256" key="1">
    <source>
        <dbReference type="ARBA" id="ARBA00001412"/>
    </source>
</evidence>
<dbReference type="GO" id="GO:0005990">
    <property type="term" value="P:lactose catabolic process"/>
    <property type="evidence" value="ECO:0007669"/>
    <property type="project" value="TreeGrafter"/>
</dbReference>
<comment type="caution">
    <text evidence="6">The sequence shown here is derived from an EMBL/GenBank/DDBJ whole genome shotgun (WGS) entry which is preliminary data.</text>
</comment>
<name>A0A401FIN6_9LACO</name>
<evidence type="ECO:0000313" key="7">
    <source>
        <dbReference type="Proteomes" id="UP000286974"/>
    </source>
</evidence>
<dbReference type="GO" id="GO:0030246">
    <property type="term" value="F:carbohydrate binding"/>
    <property type="evidence" value="ECO:0007669"/>
    <property type="project" value="InterPro"/>
</dbReference>
<dbReference type="EMBL" id="BEXA01000001">
    <property type="protein sequence ID" value="GAY72197.1"/>
    <property type="molecule type" value="Genomic_DNA"/>
</dbReference>
<organism evidence="6 7">
    <name type="scientific">Lentilactobacillus kosonis</name>
    <dbReference type="NCBI Taxonomy" id="2810561"/>
    <lineage>
        <taxon>Bacteria</taxon>
        <taxon>Bacillati</taxon>
        <taxon>Bacillota</taxon>
        <taxon>Bacilli</taxon>
        <taxon>Lactobacillales</taxon>
        <taxon>Lactobacillaceae</taxon>
        <taxon>Lentilactobacillus</taxon>
    </lineage>
</organism>
<dbReference type="Gene3D" id="3.20.20.80">
    <property type="entry name" value="Glycosidases"/>
    <property type="match status" value="1"/>
</dbReference>
<keyword evidence="7" id="KW-1185">Reference proteome</keyword>